<dbReference type="GO" id="GO:0007010">
    <property type="term" value="P:cytoskeleton organization"/>
    <property type="evidence" value="ECO:0007669"/>
    <property type="project" value="TreeGrafter"/>
</dbReference>
<feature type="domain" description="Far11/STRP C-terminal" evidence="3">
    <location>
        <begin position="561"/>
        <end position="1000"/>
    </location>
</feature>
<name>A0A6G1JE50_9PLEO</name>
<dbReference type="InterPro" id="IPR040185">
    <property type="entry name" value="Far11/STRP"/>
</dbReference>
<feature type="region of interest" description="Disordered" evidence="1">
    <location>
        <begin position="1"/>
        <end position="105"/>
    </location>
</feature>
<dbReference type="SMART" id="SM01293">
    <property type="entry name" value="DUF3402"/>
    <property type="match status" value="1"/>
</dbReference>
<organism evidence="4 5">
    <name type="scientific">Lentithecium fluviatile CBS 122367</name>
    <dbReference type="NCBI Taxonomy" id="1168545"/>
    <lineage>
        <taxon>Eukaryota</taxon>
        <taxon>Fungi</taxon>
        <taxon>Dikarya</taxon>
        <taxon>Ascomycota</taxon>
        <taxon>Pezizomycotina</taxon>
        <taxon>Dothideomycetes</taxon>
        <taxon>Pleosporomycetidae</taxon>
        <taxon>Pleosporales</taxon>
        <taxon>Massarineae</taxon>
        <taxon>Lentitheciaceae</taxon>
        <taxon>Lentithecium</taxon>
    </lineage>
</organism>
<evidence type="ECO:0000259" key="2">
    <source>
        <dbReference type="SMART" id="SM01292"/>
    </source>
</evidence>
<dbReference type="AlphaFoldDB" id="A0A6G1JE50"/>
<feature type="domain" description="Far11/STRP N-terminal" evidence="2">
    <location>
        <begin position="124"/>
        <end position="453"/>
    </location>
</feature>
<dbReference type="PANTHER" id="PTHR13239">
    <property type="entry name" value="PROTEIN REQUIRED FOR HYPHAL ANASTOMOSIS HAM-2"/>
    <property type="match status" value="1"/>
</dbReference>
<feature type="region of interest" description="Disordered" evidence="1">
    <location>
        <begin position="790"/>
        <end position="828"/>
    </location>
</feature>
<reference evidence="4" key="1">
    <citation type="journal article" date="2020" name="Stud. Mycol.">
        <title>101 Dothideomycetes genomes: a test case for predicting lifestyles and emergence of pathogens.</title>
        <authorList>
            <person name="Haridas S."/>
            <person name="Albert R."/>
            <person name="Binder M."/>
            <person name="Bloem J."/>
            <person name="Labutti K."/>
            <person name="Salamov A."/>
            <person name="Andreopoulos B."/>
            <person name="Baker S."/>
            <person name="Barry K."/>
            <person name="Bills G."/>
            <person name="Bluhm B."/>
            <person name="Cannon C."/>
            <person name="Castanera R."/>
            <person name="Culley D."/>
            <person name="Daum C."/>
            <person name="Ezra D."/>
            <person name="Gonzalez J."/>
            <person name="Henrissat B."/>
            <person name="Kuo A."/>
            <person name="Liang C."/>
            <person name="Lipzen A."/>
            <person name="Lutzoni F."/>
            <person name="Magnuson J."/>
            <person name="Mondo S."/>
            <person name="Nolan M."/>
            <person name="Ohm R."/>
            <person name="Pangilinan J."/>
            <person name="Park H.-J."/>
            <person name="Ramirez L."/>
            <person name="Alfaro M."/>
            <person name="Sun H."/>
            <person name="Tritt A."/>
            <person name="Yoshinaga Y."/>
            <person name="Zwiers L.-H."/>
            <person name="Turgeon B."/>
            <person name="Goodwin S."/>
            <person name="Spatafora J."/>
            <person name="Crous P."/>
            <person name="Grigoriev I."/>
        </authorList>
    </citation>
    <scope>NUCLEOTIDE SEQUENCE</scope>
    <source>
        <strain evidence="4">CBS 122367</strain>
    </source>
</reference>
<keyword evidence="5" id="KW-1185">Reference proteome</keyword>
<protein>
    <submittedName>
        <fullName evidence="4">N1221-domain-containing protein</fullName>
    </submittedName>
</protein>
<feature type="compositionally biased region" description="Pro residues" evidence="1">
    <location>
        <begin position="80"/>
        <end position="99"/>
    </location>
</feature>
<dbReference type="InterPro" id="IPR021819">
    <property type="entry name" value="Far11/STRP_C"/>
</dbReference>
<evidence type="ECO:0000259" key="3">
    <source>
        <dbReference type="SMART" id="SM01293"/>
    </source>
</evidence>
<sequence length="1022" mass="113932">MDNNSLPAEPFVPPAVDEAELLGVPGTQTPVIEAEPVEELDPPLDTAEQQGLLLDENAGPADGPSTTLPVRPGLHRDNSAPPPAPLHLPPPAPPAPPPDANQSNGSLSLAQLQNLVRDMPKVDPTPYAFTYEDASSFEDELEEWFSYSVEEQAMLLKAQASFAQEWGTFNGLNNVTYEDGGLDWTTATRQQQSEFVQYLLGVIRQPDPVSRLKKLEALVYILLGCWYETASLPSSDTEADAATQPTPSSGDGHPAGTFDKSSQQVQMILTNVRLLVNVDGLQPLVDTLRASCLRACGVDIEPTAPRDGREAERREVWCASTAVYVILEVARFQEKRDGDLSLRSAILSLHDPGLLMILVDVISRLRWDDTISLPLAKVSLLFWKTILVAFGGLAQVDVAKESFKKGKSESADARGQPIITASPLDYHLFRQEILSKYPAYNPPPPLFPLEPENNSILPPLKNHPNKVAGNHVYGSGLGDMNVNNTSILNQPVHIATPAPSPPPSPAGPGGKGGKKQNYQTNQMFPFLYPPLDESSNKLGGKGSTDLQDLLVGRKWEGPDIPTSILEAADLFARRMRATRAMKQLWEERVQFMKYERGWSGAYENADVDELSLESKGRESHPPGSVEDRLNLVEEFYRKALPNLQSVIIVLIKAILSHVTALVTQANGVNGLQGGFQYQDNQNGNGRPETNGVNGHNGTVATNEELDAMRMQEILDKAVSGILILVLKWFKVSHILKFEYITQLLVDSSYVPLILKLLQLQETEKVVNFKCEQEELNFFYFCRSHSRLGVEQEKPEEKPEADSDSDDAVPPPIRMHRDENTDADSEIEPPSLRAVPEVDELGFPTSELPKEPITNFSWRTFFTSINYLRIMQKICKNKAHRNLMLVSYKSSQFLRKSLKVPQPELRLYTLKLFKNQVPFCGRKWRQSNMRVITAVYLHCRPELRDDWLAGSDVDAEVDESVPLEQALRALTHWHNLKRYPEGMGASSGVLEEEQDFFRRELEKMDWGDDHDPDLEPLSVEGVW</sequence>
<dbReference type="GO" id="GO:0005829">
    <property type="term" value="C:cytosol"/>
    <property type="evidence" value="ECO:0007669"/>
    <property type="project" value="TreeGrafter"/>
</dbReference>
<dbReference type="PANTHER" id="PTHR13239:SF4">
    <property type="entry name" value="AT25231P"/>
    <property type="match status" value="1"/>
</dbReference>
<evidence type="ECO:0000256" key="1">
    <source>
        <dbReference type="SAM" id="MobiDB-lite"/>
    </source>
</evidence>
<feature type="region of interest" description="Disordered" evidence="1">
    <location>
        <begin position="678"/>
        <end position="698"/>
    </location>
</feature>
<gene>
    <name evidence="4" type="ORF">K458DRAFT_359819</name>
</gene>
<accession>A0A6G1JE50</accession>
<feature type="compositionally biased region" description="Basic and acidic residues" evidence="1">
    <location>
        <begin position="790"/>
        <end position="800"/>
    </location>
</feature>
<dbReference type="EMBL" id="MU005573">
    <property type="protein sequence ID" value="KAF2688844.1"/>
    <property type="molecule type" value="Genomic_DNA"/>
</dbReference>
<dbReference type="OrthoDB" id="18234at2759"/>
<feature type="region of interest" description="Disordered" evidence="1">
    <location>
        <begin position="236"/>
        <end position="257"/>
    </location>
</feature>
<evidence type="ECO:0000313" key="5">
    <source>
        <dbReference type="Proteomes" id="UP000799291"/>
    </source>
</evidence>
<dbReference type="Pfam" id="PF11882">
    <property type="entry name" value="DUF3402"/>
    <property type="match status" value="1"/>
</dbReference>
<evidence type="ECO:0000313" key="4">
    <source>
        <dbReference type="EMBL" id="KAF2688844.1"/>
    </source>
</evidence>
<dbReference type="SMART" id="SM01292">
    <property type="entry name" value="N1221"/>
    <property type="match status" value="1"/>
</dbReference>
<dbReference type="Pfam" id="PF07923">
    <property type="entry name" value="N1221"/>
    <property type="match status" value="1"/>
</dbReference>
<dbReference type="InterPro" id="IPR012486">
    <property type="entry name" value="Far11/STRP_N"/>
</dbReference>
<proteinExistence type="predicted"/>
<dbReference type="Proteomes" id="UP000799291">
    <property type="component" value="Unassembled WGS sequence"/>
</dbReference>
<feature type="region of interest" description="Disordered" evidence="1">
    <location>
        <begin position="495"/>
        <end position="518"/>
    </location>
</feature>